<accession>A0A0S2SG46</accession>
<sequence>MNKTVLALLLSTRLPGCNESANDSQPPAPGVKAYDYLIELSSGT</sequence>
<reference evidence="2" key="1">
    <citation type="submission" date="2015-10" db="EMBL/GenBank/DDBJ databases">
        <title>Complete Genome Sequence of Aeromonas schubertii strain WL1483.</title>
        <authorList>
            <person name="Liu L."/>
        </authorList>
    </citation>
    <scope>NUCLEOTIDE SEQUENCE [LARGE SCALE GENOMIC DNA]</scope>
    <source>
        <strain evidence="2">WL1483</strain>
    </source>
</reference>
<proteinExistence type="predicted"/>
<gene>
    <name evidence="1" type="ORF">WL1483_1151</name>
</gene>
<evidence type="ECO:0000313" key="2">
    <source>
        <dbReference type="Proteomes" id="UP000058114"/>
    </source>
</evidence>
<dbReference type="AlphaFoldDB" id="A0A0S2SG46"/>
<protein>
    <submittedName>
        <fullName evidence="1">Uncharacterized protein</fullName>
    </submittedName>
</protein>
<organism evidence="1 2">
    <name type="scientific">Aeromonas schubertii</name>
    <dbReference type="NCBI Taxonomy" id="652"/>
    <lineage>
        <taxon>Bacteria</taxon>
        <taxon>Pseudomonadati</taxon>
        <taxon>Pseudomonadota</taxon>
        <taxon>Gammaproteobacteria</taxon>
        <taxon>Aeromonadales</taxon>
        <taxon>Aeromonadaceae</taxon>
        <taxon>Aeromonas</taxon>
    </lineage>
</organism>
<dbReference type="PATRIC" id="fig|652.5.peg.3943"/>
<evidence type="ECO:0000313" key="1">
    <source>
        <dbReference type="EMBL" id="ALP40570.1"/>
    </source>
</evidence>
<dbReference type="EMBL" id="CP013067">
    <property type="protein sequence ID" value="ALP40570.1"/>
    <property type="molecule type" value="Genomic_DNA"/>
</dbReference>
<dbReference type="Proteomes" id="UP000058114">
    <property type="component" value="Chromosome"/>
</dbReference>
<name>A0A0S2SG46_9GAMM</name>
<reference evidence="1 2" key="2">
    <citation type="journal article" date="2016" name="Genome Announc.">
        <title>Complete Genome Sequence of the Highly Virulent Aeromonas schubertii Strain WL1483, Isolated from Diseased Snakehead Fish (Channa argus) in China.</title>
        <authorList>
            <person name="Liu L."/>
            <person name="Li N."/>
            <person name="Zhang D."/>
            <person name="Fu X."/>
            <person name="Shi C."/>
            <person name="Lin Q."/>
            <person name="Hao G."/>
        </authorList>
    </citation>
    <scope>NUCLEOTIDE SEQUENCE [LARGE SCALE GENOMIC DNA]</scope>
    <source>
        <strain evidence="1 2">WL1483</strain>
    </source>
</reference>
<dbReference type="KEGG" id="asr:WL1483_1151"/>